<dbReference type="GO" id="GO:0005737">
    <property type="term" value="C:cytoplasm"/>
    <property type="evidence" value="ECO:0007669"/>
    <property type="project" value="UniProtKB-SubCell"/>
</dbReference>
<dbReference type="eggNOG" id="COG0313">
    <property type="taxonomic scope" value="Bacteria"/>
</dbReference>
<dbReference type="InterPro" id="IPR035996">
    <property type="entry name" value="4pyrrol_Methylase_sf"/>
</dbReference>
<keyword evidence="4 6" id="KW-0808">Transferase</keyword>
<comment type="function">
    <text evidence="6">Catalyzes the 2'-O-methylation of the ribose of cytidine 1402 (C1402) in 16S rRNA.</text>
</comment>
<dbReference type="Proteomes" id="UP000014975">
    <property type="component" value="Unassembled WGS sequence"/>
</dbReference>
<dbReference type="CDD" id="cd11648">
    <property type="entry name" value="RsmI"/>
    <property type="match status" value="1"/>
</dbReference>
<keyword evidence="1 6" id="KW-0963">Cytoplasm</keyword>
<protein>
    <recommendedName>
        <fullName evidence="6">Ribosomal RNA small subunit methyltransferase I</fullName>
        <ecNumber evidence="6">2.1.1.198</ecNumber>
    </recommendedName>
    <alternativeName>
        <fullName evidence="6">16S rRNA 2'-O-ribose C1402 methyltransferase</fullName>
    </alternativeName>
    <alternativeName>
        <fullName evidence="6">rRNA (cytidine-2'-O-)-methyltransferase RsmI</fullName>
    </alternativeName>
</protein>
<dbReference type="GO" id="GO:0070677">
    <property type="term" value="F:rRNA (cytosine-2'-O-)-methyltransferase activity"/>
    <property type="evidence" value="ECO:0007669"/>
    <property type="project" value="UniProtKB-UniRule"/>
</dbReference>
<keyword evidence="9" id="KW-1185">Reference proteome</keyword>
<evidence type="ECO:0000256" key="6">
    <source>
        <dbReference type="HAMAP-Rule" id="MF_01877"/>
    </source>
</evidence>
<dbReference type="PIRSF" id="PIRSF005917">
    <property type="entry name" value="MTase_YraL"/>
    <property type="match status" value="1"/>
</dbReference>
<gene>
    <name evidence="6" type="primary">rsmI</name>
    <name evidence="8" type="ORF">dsat_0510</name>
</gene>
<evidence type="ECO:0000259" key="7">
    <source>
        <dbReference type="Pfam" id="PF00590"/>
    </source>
</evidence>
<name>S7UGW0_9BACT</name>
<comment type="similarity">
    <text evidence="6">Belongs to the methyltransferase superfamily. RsmI family.</text>
</comment>
<comment type="caution">
    <text evidence="8">The sequence shown here is derived from an EMBL/GenBank/DDBJ whole genome shotgun (WGS) entry which is preliminary data.</text>
</comment>
<dbReference type="EMBL" id="ATHI01000026">
    <property type="protein sequence ID" value="EPR33069.1"/>
    <property type="molecule type" value="Genomic_DNA"/>
</dbReference>
<dbReference type="RefSeq" id="WP_020887204.1">
    <property type="nucleotide sequence ID" value="NZ_ATHI01000026.1"/>
</dbReference>
<dbReference type="InterPro" id="IPR014777">
    <property type="entry name" value="4pyrrole_Mease_sub1"/>
</dbReference>
<dbReference type="AlphaFoldDB" id="S7UGW0"/>
<evidence type="ECO:0000256" key="1">
    <source>
        <dbReference type="ARBA" id="ARBA00022490"/>
    </source>
</evidence>
<dbReference type="STRING" id="1121439.dsat_0510"/>
<dbReference type="InterPro" id="IPR008189">
    <property type="entry name" value="rRNA_ssu_MeTfrase_I"/>
</dbReference>
<dbReference type="Gene3D" id="3.40.1010.10">
    <property type="entry name" value="Cobalt-precorrin-4 Transmethylase, Domain 1"/>
    <property type="match status" value="1"/>
</dbReference>
<evidence type="ECO:0000256" key="3">
    <source>
        <dbReference type="ARBA" id="ARBA00022603"/>
    </source>
</evidence>
<dbReference type="InterPro" id="IPR014776">
    <property type="entry name" value="4pyrrole_Mease_sub2"/>
</dbReference>
<dbReference type="InterPro" id="IPR018063">
    <property type="entry name" value="SAM_MeTrfase_RsmI_CS"/>
</dbReference>
<organism evidence="8 9">
    <name type="scientific">Alkalidesulfovibrio alkalitolerans DSM 16529</name>
    <dbReference type="NCBI Taxonomy" id="1121439"/>
    <lineage>
        <taxon>Bacteria</taxon>
        <taxon>Pseudomonadati</taxon>
        <taxon>Thermodesulfobacteriota</taxon>
        <taxon>Desulfovibrionia</taxon>
        <taxon>Desulfovibrionales</taxon>
        <taxon>Desulfovibrionaceae</taxon>
        <taxon>Alkalidesulfovibrio</taxon>
    </lineage>
</organism>
<comment type="subcellular location">
    <subcellularLocation>
        <location evidence="6">Cytoplasm</location>
    </subcellularLocation>
</comment>
<proteinExistence type="inferred from homology"/>
<evidence type="ECO:0000313" key="9">
    <source>
        <dbReference type="Proteomes" id="UP000014975"/>
    </source>
</evidence>
<evidence type="ECO:0000256" key="5">
    <source>
        <dbReference type="ARBA" id="ARBA00022691"/>
    </source>
</evidence>
<dbReference type="PANTHER" id="PTHR46111:SF1">
    <property type="entry name" value="RIBOSOMAL RNA SMALL SUBUNIT METHYLTRANSFERASE I"/>
    <property type="match status" value="1"/>
</dbReference>
<evidence type="ECO:0000313" key="8">
    <source>
        <dbReference type="EMBL" id="EPR33069.1"/>
    </source>
</evidence>
<evidence type="ECO:0000256" key="2">
    <source>
        <dbReference type="ARBA" id="ARBA00022552"/>
    </source>
</evidence>
<dbReference type="FunFam" id="3.40.1010.10:FF:000007">
    <property type="entry name" value="Ribosomal RNA small subunit methyltransferase I"/>
    <property type="match status" value="1"/>
</dbReference>
<dbReference type="InterPro" id="IPR000878">
    <property type="entry name" value="4pyrrol_Mease"/>
</dbReference>
<feature type="domain" description="Tetrapyrrole methylase" evidence="7">
    <location>
        <begin position="9"/>
        <end position="208"/>
    </location>
</feature>
<keyword evidence="5 6" id="KW-0949">S-adenosyl-L-methionine</keyword>
<dbReference type="PATRIC" id="fig|1121439.3.peg.1866"/>
<dbReference type="Gene3D" id="3.30.950.10">
    <property type="entry name" value="Methyltransferase, Cobalt-precorrin-4 Transmethylase, Domain 2"/>
    <property type="match status" value="1"/>
</dbReference>
<dbReference type="Pfam" id="PF00590">
    <property type="entry name" value="TP_methylase"/>
    <property type="match status" value="1"/>
</dbReference>
<accession>S7UGW0</accession>
<evidence type="ECO:0000256" key="4">
    <source>
        <dbReference type="ARBA" id="ARBA00022679"/>
    </source>
</evidence>
<reference evidence="8 9" key="1">
    <citation type="journal article" date="2013" name="Genome Announc.">
        <title>Draft genome sequences for three mercury-methylating, sulfate-reducing bacteria.</title>
        <authorList>
            <person name="Brown S.D."/>
            <person name="Hurt R.A.Jr."/>
            <person name="Gilmour C.C."/>
            <person name="Elias D.A."/>
        </authorList>
    </citation>
    <scope>NUCLEOTIDE SEQUENCE [LARGE SCALE GENOMIC DNA]</scope>
    <source>
        <strain evidence="8 9">DSM 16529</strain>
    </source>
</reference>
<dbReference type="HAMAP" id="MF_01877">
    <property type="entry name" value="16SrRNA_methyltr_I"/>
    <property type="match status" value="1"/>
</dbReference>
<sequence length="283" mass="29853">MEERLAPGLYVVATPIGNAADMSPRAACVLAQADVVLAEDTRRAGLLCKRLGVDAARFVSLHEHNEAERAPQVVERLLAGGSAALVSDAGTPLLSDPGYRLVAACREAGARVTPVPGPCSFAAALSAAGLPPQPFVFLGFLPRGAAQVRGLLAKFGALPATLCFFERKSRLSATLDAAFEVLGERRACIARELTKIHEEFILAPLSELSRSCPDLRGEITVLVGPPGEIADEKMSEEAQIEAVLAEEAKAGGKPREIARRAAARLPGVNAKTLYARLAGEDRE</sequence>
<dbReference type="NCBIfam" id="TIGR00096">
    <property type="entry name" value="16S rRNA (cytidine(1402)-2'-O)-methyltransferase"/>
    <property type="match status" value="1"/>
</dbReference>
<dbReference type="EC" id="2.1.1.198" evidence="6"/>
<dbReference type="PROSITE" id="PS01296">
    <property type="entry name" value="RSMI"/>
    <property type="match status" value="1"/>
</dbReference>
<comment type="catalytic activity">
    <reaction evidence="6">
        <text>cytidine(1402) in 16S rRNA + S-adenosyl-L-methionine = 2'-O-methylcytidine(1402) in 16S rRNA + S-adenosyl-L-homocysteine + H(+)</text>
        <dbReference type="Rhea" id="RHEA:42924"/>
        <dbReference type="Rhea" id="RHEA-COMP:10285"/>
        <dbReference type="Rhea" id="RHEA-COMP:10286"/>
        <dbReference type="ChEBI" id="CHEBI:15378"/>
        <dbReference type="ChEBI" id="CHEBI:57856"/>
        <dbReference type="ChEBI" id="CHEBI:59789"/>
        <dbReference type="ChEBI" id="CHEBI:74495"/>
        <dbReference type="ChEBI" id="CHEBI:82748"/>
        <dbReference type="EC" id="2.1.1.198"/>
    </reaction>
</comment>
<dbReference type="PANTHER" id="PTHR46111">
    <property type="entry name" value="RIBOSOMAL RNA SMALL SUBUNIT METHYLTRANSFERASE I"/>
    <property type="match status" value="1"/>
</dbReference>
<dbReference type="SUPFAM" id="SSF53790">
    <property type="entry name" value="Tetrapyrrole methylase"/>
    <property type="match status" value="1"/>
</dbReference>
<keyword evidence="2 6" id="KW-0698">rRNA processing</keyword>
<keyword evidence="3 6" id="KW-0489">Methyltransferase</keyword>